<keyword evidence="1" id="KW-0812">Transmembrane</keyword>
<evidence type="ECO:0000313" key="2">
    <source>
        <dbReference type="EMBL" id="SDJ96729.1"/>
    </source>
</evidence>
<dbReference type="Proteomes" id="UP000199202">
    <property type="component" value="Unassembled WGS sequence"/>
</dbReference>
<dbReference type="SUPFAM" id="SSF103481">
    <property type="entry name" value="Multidrug resistance efflux transporter EmrE"/>
    <property type="match status" value="1"/>
</dbReference>
<dbReference type="PANTHER" id="PTHR40761:SF1">
    <property type="entry name" value="CONSERVED INTEGRAL MEMBRANE ALANINE VALINE AND LEUCINE RICH PROTEIN-RELATED"/>
    <property type="match status" value="1"/>
</dbReference>
<keyword evidence="1" id="KW-1133">Transmembrane helix</keyword>
<organism evidence="2 3">
    <name type="scientific">Nonomuraea jiangxiensis</name>
    <dbReference type="NCBI Taxonomy" id="633440"/>
    <lineage>
        <taxon>Bacteria</taxon>
        <taxon>Bacillati</taxon>
        <taxon>Actinomycetota</taxon>
        <taxon>Actinomycetes</taxon>
        <taxon>Streptosporangiales</taxon>
        <taxon>Streptosporangiaceae</taxon>
        <taxon>Nonomuraea</taxon>
    </lineage>
</organism>
<evidence type="ECO:0008006" key="4">
    <source>
        <dbReference type="Google" id="ProtNLM"/>
    </source>
</evidence>
<dbReference type="AlphaFoldDB" id="A0A1G8Y1K1"/>
<protein>
    <recommendedName>
        <fullName evidence="4">Magnesium transporter NIPA</fullName>
    </recommendedName>
</protein>
<gene>
    <name evidence="2" type="ORF">SAMN05421869_113144</name>
</gene>
<dbReference type="NCBIfam" id="NF038012">
    <property type="entry name" value="DMT_1"/>
    <property type="match status" value="1"/>
</dbReference>
<accession>A0A1G8Y1K1</accession>
<name>A0A1G8Y1K1_9ACTN</name>
<keyword evidence="1" id="KW-0472">Membrane</keyword>
<keyword evidence="3" id="KW-1185">Reference proteome</keyword>
<evidence type="ECO:0000256" key="1">
    <source>
        <dbReference type="SAM" id="Phobius"/>
    </source>
</evidence>
<sequence length="293" mass="30864">MIIAISLGAALLLGLGFVAQQHAAYREPLEEMLHVRLLLNLMHMPTWLAGFGLMICGQILGAVALREADVAEVEPLLAMNLLFALTAAHLVYKEPFGRMLQLGAVLVSGGVALFLFAGRPHGGHLPDPISSQWLAALPAVLVATALVSLGLRRSLKIKAMSLAAAAGVLYGVQDVLTRSSLLTLDSGLSLLGQWQPYALPCVAVVGLLLNQSAFDAAPLQISLPATTAVEPITGIVLGAVIFSERLRVSPEALAGEVAGLVAMVTGTIILGRSRLLAKPADRASRRRRGVEER</sequence>
<feature type="transmembrane region" description="Helical" evidence="1">
    <location>
        <begin position="257"/>
        <end position="277"/>
    </location>
</feature>
<reference evidence="2 3" key="1">
    <citation type="submission" date="2016-10" db="EMBL/GenBank/DDBJ databases">
        <authorList>
            <person name="de Groot N.N."/>
        </authorList>
    </citation>
    <scope>NUCLEOTIDE SEQUENCE [LARGE SCALE GENOMIC DNA]</scope>
    <source>
        <strain evidence="2 3">CGMCC 4.6533</strain>
    </source>
</reference>
<dbReference type="EMBL" id="FNDJ01000013">
    <property type="protein sequence ID" value="SDJ96729.1"/>
    <property type="molecule type" value="Genomic_DNA"/>
</dbReference>
<feature type="transmembrane region" description="Helical" evidence="1">
    <location>
        <begin position="98"/>
        <end position="117"/>
    </location>
</feature>
<proteinExistence type="predicted"/>
<dbReference type="InterPro" id="IPR037185">
    <property type="entry name" value="EmrE-like"/>
</dbReference>
<feature type="transmembrane region" description="Helical" evidence="1">
    <location>
        <begin position="47"/>
        <end position="64"/>
    </location>
</feature>
<dbReference type="STRING" id="633440.SAMN05421869_113144"/>
<feature type="transmembrane region" description="Helical" evidence="1">
    <location>
        <begin position="129"/>
        <end position="151"/>
    </location>
</feature>
<dbReference type="PANTHER" id="PTHR40761">
    <property type="entry name" value="CONSERVED INTEGRAL MEMBRANE ALANINE VALINE AND LEUCINE RICH PROTEIN-RELATED"/>
    <property type="match status" value="1"/>
</dbReference>
<evidence type="ECO:0000313" key="3">
    <source>
        <dbReference type="Proteomes" id="UP000199202"/>
    </source>
</evidence>